<name>A0ABU3Y329_9SPHN</name>
<gene>
    <name evidence="1" type="ORF">RZN05_02335</name>
</gene>
<dbReference type="RefSeq" id="WP_317225012.1">
    <property type="nucleotide sequence ID" value="NZ_JAWJEJ010000001.1"/>
</dbReference>
<sequence length="142" mass="14390">MLPHPSTAPAPAAPALSAIDRLNAVPLSGQQLAAALAMLAMVPASHQDDPHAQALALQAYAADSGFADDALAGAALHARVTALAKWTAAHDPTRQSDPQAVLAAAAQHPLVDTGTGTGTGIGIGFEAAAFQEMVLFLEDLPW</sequence>
<organism evidence="1 2">
    <name type="scientific">Sphingomonas agrestis</name>
    <dbReference type="NCBI Taxonomy" id="3080540"/>
    <lineage>
        <taxon>Bacteria</taxon>
        <taxon>Pseudomonadati</taxon>
        <taxon>Pseudomonadota</taxon>
        <taxon>Alphaproteobacteria</taxon>
        <taxon>Sphingomonadales</taxon>
        <taxon>Sphingomonadaceae</taxon>
        <taxon>Sphingomonas</taxon>
    </lineage>
</organism>
<reference evidence="1 2" key="1">
    <citation type="submission" date="2023-10" db="EMBL/GenBank/DDBJ databases">
        <title>Sphingomonas sp. HF-S4 16S ribosomal RNA gene Genome sequencing and assembly.</title>
        <authorList>
            <person name="Lee H."/>
        </authorList>
    </citation>
    <scope>NUCLEOTIDE SEQUENCE [LARGE SCALE GENOMIC DNA]</scope>
    <source>
        <strain evidence="1 2">HF-S4</strain>
    </source>
</reference>
<dbReference type="EMBL" id="JAWJEJ010000001">
    <property type="protein sequence ID" value="MDV3455807.1"/>
    <property type="molecule type" value="Genomic_DNA"/>
</dbReference>
<evidence type="ECO:0000313" key="1">
    <source>
        <dbReference type="EMBL" id="MDV3455807.1"/>
    </source>
</evidence>
<dbReference type="Proteomes" id="UP001273531">
    <property type="component" value="Unassembled WGS sequence"/>
</dbReference>
<comment type="caution">
    <text evidence="1">The sequence shown here is derived from an EMBL/GenBank/DDBJ whole genome shotgun (WGS) entry which is preliminary data.</text>
</comment>
<keyword evidence="2" id="KW-1185">Reference proteome</keyword>
<proteinExistence type="predicted"/>
<evidence type="ECO:0000313" key="2">
    <source>
        <dbReference type="Proteomes" id="UP001273531"/>
    </source>
</evidence>
<accession>A0ABU3Y329</accession>
<protein>
    <submittedName>
        <fullName evidence="1">Uncharacterized protein</fullName>
    </submittedName>
</protein>